<accession>A0A8B0SPX1</accession>
<evidence type="ECO:0008006" key="4">
    <source>
        <dbReference type="Google" id="ProtNLM"/>
    </source>
</evidence>
<reference evidence="2" key="2">
    <citation type="submission" date="2021-04" db="EMBL/GenBank/DDBJ databases">
        <title>Complete Genome and methylome analysis of Thiothrix fructosivorans ATCC 49748.</title>
        <authorList>
            <person name="Fomenkov A."/>
            <person name="Sun L."/>
            <person name="Vincze T."/>
            <person name="Grabovich M.Y."/>
            <person name="Roberts R.J."/>
        </authorList>
    </citation>
    <scope>NUCLEOTIDE SEQUENCE</scope>
    <source>
        <strain evidence="2">ATCC 49748</strain>
    </source>
</reference>
<evidence type="ECO:0000313" key="2">
    <source>
        <dbReference type="EMBL" id="QTX12068.1"/>
    </source>
</evidence>
<keyword evidence="3" id="KW-1185">Reference proteome</keyword>
<evidence type="ECO:0000313" key="3">
    <source>
        <dbReference type="Proteomes" id="UP000664466"/>
    </source>
</evidence>
<evidence type="ECO:0000313" key="1">
    <source>
        <dbReference type="EMBL" id="MBO0612453.1"/>
    </source>
</evidence>
<name>A0A8B0SPX1_9GAMM</name>
<sequence length="243" mass="26089">MADIPLSLSHNLDLSAELPEVLHVKASDIAWQIRTQDGTQVAPPLVGASPQVTLPNGTYEVQLSVGGYTEHKTVQVNAGQVTTLPFSPKVGRLRVRSLTTADWQVTAVAVGASARAYPHSTQLDTLVAAGDYEVEAKRPFGISYKQRLSVTAGMLTAASIQIPTGKVSLIATLGDAPALRPMTWTVYRLDGAKQLVAAPRRHSATLEVSPGHYEAVANLNGLERRRSFTVLTDTRNQIVIAMD</sequence>
<gene>
    <name evidence="2" type="ORF">J1836_006980</name>
    <name evidence="1" type="ORF">J1836_05845</name>
</gene>
<dbReference type="EMBL" id="JAFMPM010000006">
    <property type="protein sequence ID" value="MBO0612453.1"/>
    <property type="molecule type" value="Genomic_DNA"/>
</dbReference>
<organism evidence="2">
    <name type="scientific">Thiothrix fructosivorans</name>
    <dbReference type="NCBI Taxonomy" id="111770"/>
    <lineage>
        <taxon>Bacteria</taxon>
        <taxon>Pseudomonadati</taxon>
        <taxon>Pseudomonadota</taxon>
        <taxon>Gammaproteobacteria</taxon>
        <taxon>Thiotrichales</taxon>
        <taxon>Thiotrichaceae</taxon>
        <taxon>Thiothrix</taxon>
    </lineage>
</organism>
<proteinExistence type="predicted"/>
<protein>
    <recommendedName>
        <fullName evidence="4">PEGA domain-containing protein</fullName>
    </recommendedName>
</protein>
<dbReference type="Proteomes" id="UP000664466">
    <property type="component" value="Unassembled WGS sequence"/>
</dbReference>
<dbReference type="EMBL" id="CP072748">
    <property type="protein sequence ID" value="QTX12068.1"/>
    <property type="molecule type" value="Genomic_DNA"/>
</dbReference>
<dbReference type="AlphaFoldDB" id="A0A8B0SPX1"/>
<reference evidence="1 3" key="1">
    <citation type="submission" date="2021-03" db="EMBL/GenBank/DDBJ databases">
        <title>Draft genome and methylome analysis of Thiotrix fructosivoruns ATCC 49748.</title>
        <authorList>
            <person name="Fomenkov A."/>
            <person name="Grabovich M.Y."/>
            <person name="Roberts R.J."/>
        </authorList>
    </citation>
    <scope>NUCLEOTIDE SEQUENCE [LARGE SCALE GENOMIC DNA]</scope>
    <source>
        <strain evidence="1 3">ATCC 49748</strain>
    </source>
</reference>